<dbReference type="InterPro" id="IPR051212">
    <property type="entry name" value="Type-I_RE_S_subunit"/>
</dbReference>
<gene>
    <name evidence="6" type="ORF">FYJ63_03945</name>
</gene>
<name>A0A7K0K1U1_9ACTO</name>
<comment type="similarity">
    <text evidence="1">Belongs to the type-I restriction system S methylase family.</text>
</comment>
<accession>A0A7K0K1U1</accession>
<sequence>MIAEKLRQAVLQAAISGHLTEQRPEDGTAEDLLDEIAAERERLIKKGKLKKTKPLPPVTPEEEPFEIPPTWKFSSLLKVTRLISSRGKQIKSKEVRKTGSIPVVSQGQELIDGYTNSELQAIDELPIILFGDHTRNVKYIDFSFVVGADGTKLLSSIKLPAKYFYYWCLHTSEQIKNRGYARHFSVLSKVPVSIPPILEAQRIADKLDQVMPYIDELAELERERENL</sequence>
<evidence type="ECO:0000256" key="1">
    <source>
        <dbReference type="ARBA" id="ARBA00010923"/>
    </source>
</evidence>
<dbReference type="GO" id="GO:0009307">
    <property type="term" value="P:DNA restriction-modification system"/>
    <property type="evidence" value="ECO:0007669"/>
    <property type="project" value="UniProtKB-KW"/>
</dbReference>
<dbReference type="PANTHER" id="PTHR43140:SF1">
    <property type="entry name" value="TYPE I RESTRICTION ENZYME ECOKI SPECIFICITY SUBUNIT"/>
    <property type="match status" value="1"/>
</dbReference>
<protein>
    <recommendedName>
        <fullName evidence="5">Type I restriction modification DNA specificity domain-containing protein</fullName>
    </recommendedName>
</protein>
<dbReference type="Gene3D" id="3.90.220.20">
    <property type="entry name" value="DNA methylase specificity domains"/>
    <property type="match status" value="1"/>
</dbReference>
<dbReference type="AlphaFoldDB" id="A0A7K0K1U1"/>
<proteinExistence type="inferred from homology"/>
<evidence type="ECO:0000259" key="5">
    <source>
        <dbReference type="Pfam" id="PF01420"/>
    </source>
</evidence>
<keyword evidence="7" id="KW-1185">Reference proteome</keyword>
<dbReference type="EMBL" id="VUMY01000005">
    <property type="protein sequence ID" value="MST49394.1"/>
    <property type="molecule type" value="Genomic_DNA"/>
</dbReference>
<evidence type="ECO:0000313" key="6">
    <source>
        <dbReference type="EMBL" id="MST49394.1"/>
    </source>
</evidence>
<keyword evidence="2" id="KW-0680">Restriction system</keyword>
<evidence type="ECO:0000313" key="7">
    <source>
        <dbReference type="Proteomes" id="UP000442535"/>
    </source>
</evidence>
<keyword evidence="3" id="KW-0238">DNA-binding</keyword>
<organism evidence="6 7">
    <name type="scientific">Mobiluncus porci</name>
    <dbReference type="NCBI Taxonomy" id="2652278"/>
    <lineage>
        <taxon>Bacteria</taxon>
        <taxon>Bacillati</taxon>
        <taxon>Actinomycetota</taxon>
        <taxon>Actinomycetes</taxon>
        <taxon>Actinomycetales</taxon>
        <taxon>Actinomycetaceae</taxon>
        <taxon>Mobiluncus</taxon>
    </lineage>
</organism>
<dbReference type="InterPro" id="IPR044946">
    <property type="entry name" value="Restrct_endonuc_typeI_TRD_sf"/>
</dbReference>
<dbReference type="PANTHER" id="PTHR43140">
    <property type="entry name" value="TYPE-1 RESTRICTION ENZYME ECOKI SPECIFICITY PROTEIN"/>
    <property type="match status" value="1"/>
</dbReference>
<dbReference type="Pfam" id="PF01420">
    <property type="entry name" value="Methylase_S"/>
    <property type="match status" value="1"/>
</dbReference>
<comment type="caution">
    <text evidence="6">The sequence shown here is derived from an EMBL/GenBank/DDBJ whole genome shotgun (WGS) entry which is preliminary data.</text>
</comment>
<comment type="subunit">
    <text evidence="4">The methyltransferase is composed of M and S polypeptides.</text>
</comment>
<dbReference type="Proteomes" id="UP000442535">
    <property type="component" value="Unassembled WGS sequence"/>
</dbReference>
<feature type="domain" description="Type I restriction modification DNA specificity" evidence="5">
    <location>
        <begin position="70"/>
        <end position="212"/>
    </location>
</feature>
<evidence type="ECO:0000256" key="2">
    <source>
        <dbReference type="ARBA" id="ARBA00022747"/>
    </source>
</evidence>
<reference evidence="6 7" key="1">
    <citation type="submission" date="2019-08" db="EMBL/GenBank/DDBJ databases">
        <title>In-depth cultivation of the pig gut microbiome towards novel bacterial diversity and tailored functional studies.</title>
        <authorList>
            <person name="Wylensek D."/>
            <person name="Hitch T.C.A."/>
            <person name="Clavel T."/>
        </authorList>
    </citation>
    <scope>NUCLEOTIDE SEQUENCE [LARGE SCALE GENOMIC DNA]</scope>
    <source>
        <strain evidence="6 7">RF-GAM-744-WT-7</strain>
    </source>
</reference>
<evidence type="ECO:0000256" key="3">
    <source>
        <dbReference type="ARBA" id="ARBA00023125"/>
    </source>
</evidence>
<dbReference type="GO" id="GO:0003677">
    <property type="term" value="F:DNA binding"/>
    <property type="evidence" value="ECO:0007669"/>
    <property type="project" value="UniProtKB-KW"/>
</dbReference>
<evidence type="ECO:0000256" key="4">
    <source>
        <dbReference type="ARBA" id="ARBA00038652"/>
    </source>
</evidence>
<dbReference type="RefSeq" id="WP_154543975.1">
    <property type="nucleotide sequence ID" value="NZ_VUMY01000005.1"/>
</dbReference>
<dbReference type="InterPro" id="IPR000055">
    <property type="entry name" value="Restrct_endonuc_typeI_TRD"/>
</dbReference>
<dbReference type="SUPFAM" id="SSF116734">
    <property type="entry name" value="DNA methylase specificity domain"/>
    <property type="match status" value="1"/>
</dbReference>